<accession>A0A1F5SVX6</accession>
<gene>
    <name evidence="2" type="ORF">A3H09_00660</name>
</gene>
<keyword evidence="1" id="KW-0472">Membrane</keyword>
<evidence type="ECO:0000313" key="3">
    <source>
        <dbReference type="Proteomes" id="UP000176915"/>
    </source>
</evidence>
<organism evidence="2 3">
    <name type="scientific">Candidatus Falkowbacteria bacterium RIFCSPLOWO2_12_FULL_45_13</name>
    <dbReference type="NCBI Taxonomy" id="1797991"/>
    <lineage>
        <taxon>Bacteria</taxon>
        <taxon>Candidatus Falkowiibacteriota</taxon>
    </lineage>
</organism>
<dbReference type="EMBL" id="MFFY01000036">
    <property type="protein sequence ID" value="OGF30792.1"/>
    <property type="molecule type" value="Genomic_DNA"/>
</dbReference>
<evidence type="ECO:0000313" key="2">
    <source>
        <dbReference type="EMBL" id="OGF30792.1"/>
    </source>
</evidence>
<dbReference type="Proteomes" id="UP000176915">
    <property type="component" value="Unassembled WGS sequence"/>
</dbReference>
<feature type="transmembrane region" description="Helical" evidence="1">
    <location>
        <begin position="6"/>
        <end position="24"/>
    </location>
</feature>
<dbReference type="AlphaFoldDB" id="A0A1F5SVX6"/>
<reference evidence="2 3" key="1">
    <citation type="journal article" date="2016" name="Nat. Commun.">
        <title>Thousands of microbial genomes shed light on interconnected biogeochemical processes in an aquifer system.</title>
        <authorList>
            <person name="Anantharaman K."/>
            <person name="Brown C.T."/>
            <person name="Hug L.A."/>
            <person name="Sharon I."/>
            <person name="Castelle C.J."/>
            <person name="Probst A.J."/>
            <person name="Thomas B.C."/>
            <person name="Singh A."/>
            <person name="Wilkins M.J."/>
            <person name="Karaoz U."/>
            <person name="Brodie E.L."/>
            <person name="Williams K.H."/>
            <person name="Hubbard S.S."/>
            <person name="Banfield J.F."/>
        </authorList>
    </citation>
    <scope>NUCLEOTIDE SEQUENCE [LARGE SCALE GENOMIC DNA]</scope>
</reference>
<proteinExistence type="predicted"/>
<name>A0A1F5SVX6_9BACT</name>
<evidence type="ECO:0000256" key="1">
    <source>
        <dbReference type="SAM" id="Phobius"/>
    </source>
</evidence>
<keyword evidence="1" id="KW-1133">Transmembrane helix</keyword>
<keyword evidence="1" id="KW-0812">Transmembrane</keyword>
<comment type="caution">
    <text evidence="2">The sequence shown here is derived from an EMBL/GenBank/DDBJ whole genome shotgun (WGS) entry which is preliminary data.</text>
</comment>
<sequence>MNIYLIFGAIVSAFAVIAPGWFFYRLYKRIGRRCTIQDCGRMLKRVSKILLPPDEVISLRSSKNRRRWWIRRVVKLTFTVCERHGPKLVKIDTNPISLWHAYWVQWFHKEQYYLDDQSLVEATRKKLRELYMGGRHENLDPQVTDTPPISLGTLFIGFFEELDEIVGGE</sequence>
<protein>
    <submittedName>
        <fullName evidence="2">Uncharacterized protein</fullName>
    </submittedName>
</protein>